<evidence type="ECO:0000256" key="8">
    <source>
        <dbReference type="PROSITE-ProRule" id="PRU01015"/>
    </source>
</evidence>
<evidence type="ECO:0000313" key="13">
    <source>
        <dbReference type="EMBL" id="CAL4790134.1"/>
    </source>
</evidence>
<keyword evidence="14" id="KW-1185">Reference proteome</keyword>
<evidence type="ECO:0000256" key="5">
    <source>
        <dbReference type="ARBA" id="ARBA00022691"/>
    </source>
</evidence>
<dbReference type="GO" id="GO:0005634">
    <property type="term" value="C:nucleus"/>
    <property type="evidence" value="ECO:0007669"/>
    <property type="project" value="TreeGrafter"/>
</dbReference>
<evidence type="ECO:0000256" key="2">
    <source>
        <dbReference type="ARBA" id="ARBA00022603"/>
    </source>
</evidence>
<keyword evidence="2 8" id="KW-0489">Methyltransferase</keyword>
<feature type="domain" description="PRMT5 arginine-N-methyltransferase" evidence="9">
    <location>
        <begin position="178"/>
        <end position="342"/>
    </location>
</feature>
<dbReference type="InterPro" id="IPR025799">
    <property type="entry name" value="Arg_MeTrfase"/>
</dbReference>
<comment type="caution">
    <text evidence="12">The sequence shown here is derived from an EMBL/GenBank/DDBJ whole genome shotgun (WGS) entry which is preliminary data.</text>
</comment>
<dbReference type="GO" id="GO:0016274">
    <property type="term" value="F:protein-arginine N-methyltransferase activity"/>
    <property type="evidence" value="ECO:0007669"/>
    <property type="project" value="InterPro"/>
</dbReference>
<dbReference type="Gene3D" id="3.40.50.150">
    <property type="entry name" value="Vaccinia Virus protein VP39"/>
    <property type="match status" value="1"/>
</dbReference>
<dbReference type="PANTHER" id="PTHR10738">
    <property type="entry name" value="PROTEIN ARGININE N-METHYLTRANSFERASE 5"/>
    <property type="match status" value="1"/>
</dbReference>
<dbReference type="InterPro" id="IPR029063">
    <property type="entry name" value="SAM-dependent_MTases_sf"/>
</dbReference>
<dbReference type="AlphaFoldDB" id="A0A9P1D5A0"/>
<evidence type="ECO:0000256" key="3">
    <source>
        <dbReference type="ARBA" id="ARBA00022676"/>
    </source>
</evidence>
<dbReference type="InterPro" id="IPR035247">
    <property type="entry name" value="PRMT5_TIM"/>
</dbReference>
<protein>
    <submittedName>
        <fullName evidence="13">Protein arginine N-methyltransferase</fullName>
    </submittedName>
</protein>
<dbReference type="OrthoDB" id="1368803at2759"/>
<dbReference type="Pfam" id="PF05185">
    <property type="entry name" value="PRMT5"/>
    <property type="match status" value="1"/>
</dbReference>
<evidence type="ECO:0000256" key="1">
    <source>
        <dbReference type="ARBA" id="ARBA00004606"/>
    </source>
</evidence>
<keyword evidence="5 8" id="KW-0949">S-adenosyl-L-methionine</keyword>
<dbReference type="GO" id="GO:0016757">
    <property type="term" value="F:glycosyltransferase activity"/>
    <property type="evidence" value="ECO:0007669"/>
    <property type="project" value="UniProtKB-KW"/>
</dbReference>
<reference evidence="13 14" key="2">
    <citation type="submission" date="2024-05" db="EMBL/GenBank/DDBJ databases">
        <authorList>
            <person name="Chen Y."/>
            <person name="Shah S."/>
            <person name="Dougan E. K."/>
            <person name="Thang M."/>
            <person name="Chan C."/>
        </authorList>
    </citation>
    <scope>NUCLEOTIDE SEQUENCE [LARGE SCALE GENOMIC DNA]</scope>
</reference>
<feature type="domain" description="PRMT5 TIM barrel" evidence="10">
    <location>
        <begin position="1"/>
        <end position="169"/>
    </location>
</feature>
<dbReference type="Pfam" id="PF17285">
    <property type="entry name" value="PRMT5_TIM"/>
    <property type="match status" value="1"/>
</dbReference>
<dbReference type="GO" id="GO:0005829">
    <property type="term" value="C:cytosol"/>
    <property type="evidence" value="ECO:0007669"/>
    <property type="project" value="TreeGrafter"/>
</dbReference>
<dbReference type="SUPFAM" id="SSF53335">
    <property type="entry name" value="S-adenosyl-L-methionine-dependent methyltransferases"/>
    <property type="match status" value="1"/>
</dbReference>
<dbReference type="EMBL" id="CAMXCT030003166">
    <property type="protein sequence ID" value="CAL4790134.1"/>
    <property type="molecule type" value="Genomic_DNA"/>
</dbReference>
<organism evidence="12">
    <name type="scientific">Cladocopium goreaui</name>
    <dbReference type="NCBI Taxonomy" id="2562237"/>
    <lineage>
        <taxon>Eukaryota</taxon>
        <taxon>Sar</taxon>
        <taxon>Alveolata</taxon>
        <taxon>Dinophyceae</taxon>
        <taxon>Suessiales</taxon>
        <taxon>Symbiodiniaceae</taxon>
        <taxon>Cladocopium</taxon>
    </lineage>
</organism>
<dbReference type="Gene3D" id="2.70.160.11">
    <property type="entry name" value="Hnrnp arginine n-methyltransferase1"/>
    <property type="match status" value="1"/>
</dbReference>
<evidence type="ECO:0000259" key="9">
    <source>
        <dbReference type="Pfam" id="PF05185"/>
    </source>
</evidence>
<dbReference type="Proteomes" id="UP001152797">
    <property type="component" value="Unassembled WGS sequence"/>
</dbReference>
<dbReference type="InterPro" id="IPR003406">
    <property type="entry name" value="Glyco_trans_14"/>
</dbReference>
<keyword evidence="3" id="KW-0328">Glycosyltransferase</keyword>
<dbReference type="PROSITE" id="PS51678">
    <property type="entry name" value="SAM_MT_PRMT"/>
    <property type="match status" value="1"/>
</dbReference>
<dbReference type="CDD" id="cd02440">
    <property type="entry name" value="AdoMet_MTases"/>
    <property type="match status" value="1"/>
</dbReference>
<evidence type="ECO:0000256" key="7">
    <source>
        <dbReference type="ARBA" id="ARBA00023180"/>
    </source>
</evidence>
<dbReference type="Pfam" id="PF02485">
    <property type="entry name" value="Branch"/>
    <property type="match status" value="1"/>
</dbReference>
<evidence type="ECO:0000259" key="11">
    <source>
        <dbReference type="Pfam" id="PF17286"/>
    </source>
</evidence>
<accession>A0A9P1D5A0</accession>
<evidence type="ECO:0000313" key="12">
    <source>
        <dbReference type="EMBL" id="CAI4002822.1"/>
    </source>
</evidence>
<evidence type="ECO:0000259" key="10">
    <source>
        <dbReference type="Pfam" id="PF17285"/>
    </source>
</evidence>
<dbReference type="InterPro" id="IPR035248">
    <property type="entry name" value="PRMT5_C"/>
</dbReference>
<gene>
    <name evidence="12" type="ORF">C1SCF055_LOCUS28741</name>
</gene>
<keyword evidence="7" id="KW-0325">Glycoprotein</keyword>
<evidence type="ECO:0000256" key="6">
    <source>
        <dbReference type="ARBA" id="ARBA00023136"/>
    </source>
</evidence>
<keyword evidence="6" id="KW-0472">Membrane</keyword>
<dbReference type="GO" id="GO:0006355">
    <property type="term" value="P:regulation of DNA-templated transcription"/>
    <property type="evidence" value="ECO:0007669"/>
    <property type="project" value="TreeGrafter"/>
</dbReference>
<sequence length="989" mass="110108">AAHLGLQYAILPPPHAALGTGTSRSSCGYARAVGDLLAGGLFSLAAMEEAAPVALRVPATSDGWRAWNCFRTLCDHHAQLSCALELSVDKTSDKELERWLAEPVRSVILPPSAFLLNRSGYPVLPKKAKALLEKLFRHQVQVIICEPATSAGEHEGLLPRQSYVAQLFQALPPLSQADRFAYTHKDTLQAPLQPLADNLESETYELFETDPVKYARYQEAAFIFFTERKEQGRPMPFCAMVLGAGRGPLVEATLKAAERAEVQIELYAVEKNPNAVHALRHRKRRDGWTSVQVVPGDMRSWTAPKKADVIISELLGSFGDNELSPECLDGAQRFLADDGVCIPTSYTAALTPVSAPLLWANARQGAAGGGVADLETAYVVHLQHAFYPCRAIKDCFEFHHPKSDGSSNDRSADLDFEIEVDSLVHGFAGYFDCVLYGSERISIHPETFSVGMFSWFPMFFPLRHPQYLRKGSIIRSHWWRRHDAHKVWYEWALSEPAPTEVQCTAPHDMLHFACDRLRQTFALVDIGSARVLRDMAGTWQGQSSTARHLAQTLGARADGAGLVVMKPNVVFLLLSVIVFHSNSTLLRQPKGRNSSAHAQVALQGRYNSTLSDDVPEARTTSPLNLAESSAPTITFLFMAYDGLPHMEIWEKFFRGGKPGKDFRVLIHCKSASKCRHDLRNHPIFNLIETVETEYCFGLVSAMNRLLGEALASGPGHRNDKFVFVSDTTLPVKPFKTIQRQLTSDDTSHFCFFPVHWLEWSNTSGLFGFLKDFNPWHDASRETERMALKHHQWMVLSRRHAEKAVKADGMFPSLLKELKVNSGLPGTVSGCDDEFWHFNALYSGVNVTGSLETASVHFNGIAGEDIKYDSHRLQGQCDTFVYWQSTNDGTGGPALKLGELLEADAFTHLSHKVGHPCEITSLGSRSLRALRESPFLFARKVMKGCAVHSRRFRDLADAFDVLVFPEVIPPEDDEDPPINVTSDKWLSFLR</sequence>
<dbReference type="PANTHER" id="PTHR10738:SF0">
    <property type="entry name" value="PROTEIN ARGININE N-METHYLTRANSFERASE 5"/>
    <property type="match status" value="1"/>
</dbReference>
<comment type="subcellular location">
    <subcellularLocation>
        <location evidence="1">Membrane</location>
        <topology evidence="1">Single-pass type II membrane protein</topology>
    </subcellularLocation>
</comment>
<proteinExistence type="predicted"/>
<feature type="domain" description="PRMT5 oligomerisation" evidence="11">
    <location>
        <begin position="345"/>
        <end position="504"/>
    </location>
</feature>
<evidence type="ECO:0000256" key="4">
    <source>
        <dbReference type="ARBA" id="ARBA00022679"/>
    </source>
</evidence>
<reference evidence="12" key="1">
    <citation type="submission" date="2022-10" db="EMBL/GenBank/DDBJ databases">
        <authorList>
            <person name="Chen Y."/>
            <person name="Dougan E. K."/>
            <person name="Chan C."/>
            <person name="Rhodes N."/>
            <person name="Thang M."/>
        </authorList>
    </citation>
    <scope>NUCLEOTIDE SEQUENCE</scope>
</reference>
<dbReference type="Gene3D" id="3.20.20.150">
    <property type="entry name" value="Divalent-metal-dependent TIM barrel enzymes"/>
    <property type="match status" value="1"/>
</dbReference>
<dbReference type="GO" id="GO:0032259">
    <property type="term" value="P:methylation"/>
    <property type="evidence" value="ECO:0007669"/>
    <property type="project" value="UniProtKB-KW"/>
</dbReference>
<evidence type="ECO:0000313" key="14">
    <source>
        <dbReference type="Proteomes" id="UP001152797"/>
    </source>
</evidence>
<name>A0A9P1D5A0_9DINO</name>
<dbReference type="EMBL" id="CAMXCT010003166">
    <property type="protein sequence ID" value="CAI4002822.1"/>
    <property type="molecule type" value="Genomic_DNA"/>
</dbReference>
<dbReference type="GO" id="GO:0016020">
    <property type="term" value="C:membrane"/>
    <property type="evidence" value="ECO:0007669"/>
    <property type="project" value="UniProtKB-SubCell"/>
</dbReference>
<dbReference type="InterPro" id="IPR035075">
    <property type="entry name" value="PRMT5"/>
</dbReference>
<dbReference type="Pfam" id="PF17286">
    <property type="entry name" value="PRMT5_C"/>
    <property type="match status" value="1"/>
</dbReference>
<keyword evidence="4 8" id="KW-0808">Transferase</keyword>
<dbReference type="EMBL" id="CAMXCT020003166">
    <property type="protein sequence ID" value="CAL1156197.1"/>
    <property type="molecule type" value="Genomic_DNA"/>
</dbReference>
<feature type="non-terminal residue" evidence="12">
    <location>
        <position position="1"/>
    </location>
</feature>